<evidence type="ECO:0000256" key="1">
    <source>
        <dbReference type="SAM" id="MobiDB-lite"/>
    </source>
</evidence>
<evidence type="ECO:0008006" key="4">
    <source>
        <dbReference type="Google" id="ProtNLM"/>
    </source>
</evidence>
<accession>A0A1E7F651</accession>
<reference evidence="2 3" key="1">
    <citation type="submission" date="2016-09" db="EMBL/GenBank/DDBJ databases">
        <title>Extensive genetic diversity and differential bi-allelic expression allows diatom success in the polar Southern Ocean.</title>
        <authorList>
            <consortium name="DOE Joint Genome Institute"/>
            <person name="Mock T."/>
            <person name="Otillar R.P."/>
            <person name="Strauss J."/>
            <person name="Dupont C."/>
            <person name="Frickenhaus S."/>
            <person name="Maumus F."/>
            <person name="Mcmullan M."/>
            <person name="Sanges R."/>
            <person name="Schmutz J."/>
            <person name="Toseland A."/>
            <person name="Valas R."/>
            <person name="Veluchamy A."/>
            <person name="Ward B.J."/>
            <person name="Allen A."/>
            <person name="Barry K."/>
            <person name="Falciatore A."/>
            <person name="Ferrante M."/>
            <person name="Fortunato A.E."/>
            <person name="Gloeckner G."/>
            <person name="Gruber A."/>
            <person name="Hipkin R."/>
            <person name="Janech M."/>
            <person name="Kroth P."/>
            <person name="Leese F."/>
            <person name="Lindquist E."/>
            <person name="Lyon B.R."/>
            <person name="Martin J."/>
            <person name="Mayer C."/>
            <person name="Parker M."/>
            <person name="Quesneville H."/>
            <person name="Raymond J."/>
            <person name="Uhlig C."/>
            <person name="Valentin K.U."/>
            <person name="Worden A.Z."/>
            <person name="Armbrust E.V."/>
            <person name="Bowler C."/>
            <person name="Green B."/>
            <person name="Moulton V."/>
            <person name="Van Oosterhout C."/>
            <person name="Grigoriev I."/>
        </authorList>
    </citation>
    <scope>NUCLEOTIDE SEQUENCE [LARGE SCALE GENOMIC DNA]</scope>
    <source>
        <strain evidence="2 3">CCMP1102</strain>
    </source>
</reference>
<dbReference type="EMBL" id="KV784361">
    <property type="protein sequence ID" value="OEU13594.1"/>
    <property type="molecule type" value="Genomic_DNA"/>
</dbReference>
<dbReference type="KEGG" id="fcy:FRACYDRAFT_241935"/>
<feature type="region of interest" description="Disordered" evidence="1">
    <location>
        <begin position="116"/>
        <end position="151"/>
    </location>
</feature>
<dbReference type="InParanoid" id="A0A1E7F651"/>
<feature type="region of interest" description="Disordered" evidence="1">
    <location>
        <begin position="543"/>
        <end position="566"/>
    </location>
</feature>
<keyword evidence="3" id="KW-1185">Reference proteome</keyword>
<feature type="region of interest" description="Disordered" evidence="1">
    <location>
        <begin position="628"/>
        <end position="653"/>
    </location>
</feature>
<feature type="compositionally biased region" description="Basic and acidic residues" evidence="1">
    <location>
        <begin position="544"/>
        <end position="556"/>
    </location>
</feature>
<proteinExistence type="predicted"/>
<name>A0A1E7F651_9STRA</name>
<sequence>MSATSGKQLLKRWVLSQSIPYLKQGSTIAIRSHLRTDLRIRSHWRDDGRLSLAQRRIIAPQCSDENGGNSDGHTDSGTFAHILLSRNEDKITSLGRADPYVSIDILDKHRIEEITLGGSESDNNNPAPKLLSSLPLDDQQEEEEVTGGDCDDDEETCCLTLDVPDKINIECDLTQGGSIFIESKIEGDVRLKTAQGNISVSKLRGHHIELETGSTEMKEEQDVTPSFIFVSETLECQSLRLSVHRPSIDRIRAKRIHAKTMEIQVGGYGSNENTVSIQTSAASNITATNEKLDDDDTGAICDISSLYIIGDANVIVQQPAIVNGGQRHRQRQAVRIKSHHGHLHVEATAPKPDDTNKITGDILPIVDLGGVNGSCEVWVSQPSTDNSTIEDPAIVTDDDWTSCHIHFDSIAPDSVNPVHADGGNIHVTVDRKVESDVRLLSPPSTTNSNEKSLQVDMETLLLEDNDDGSLADEVSHMLQNIEGIAASVSGTKIPNSSDGNSIITDSNRIKILTNAFTAREQIDKEGLQYCEFVDGWIENTSLEPDSRFDRKHRGDPSADGGIGGGKIRLEGAHSQALYGFDTTSSSNSTETASKSTFARPLLAVSSPGKIILETLSWLGNIARRYGLDDTRNEDDLGRQATRRKRLGENTTNQ</sequence>
<dbReference type="OrthoDB" id="78128at2759"/>
<feature type="compositionally biased region" description="Acidic residues" evidence="1">
    <location>
        <begin position="138"/>
        <end position="151"/>
    </location>
</feature>
<organism evidence="2 3">
    <name type="scientific">Fragilariopsis cylindrus CCMP1102</name>
    <dbReference type="NCBI Taxonomy" id="635003"/>
    <lineage>
        <taxon>Eukaryota</taxon>
        <taxon>Sar</taxon>
        <taxon>Stramenopiles</taxon>
        <taxon>Ochrophyta</taxon>
        <taxon>Bacillariophyta</taxon>
        <taxon>Bacillariophyceae</taxon>
        <taxon>Bacillariophycidae</taxon>
        <taxon>Bacillariales</taxon>
        <taxon>Bacillariaceae</taxon>
        <taxon>Fragilariopsis</taxon>
    </lineage>
</organism>
<protein>
    <recommendedName>
        <fullName evidence="4">Adhesin domain-containing protein</fullName>
    </recommendedName>
</protein>
<evidence type="ECO:0000313" key="2">
    <source>
        <dbReference type="EMBL" id="OEU13594.1"/>
    </source>
</evidence>
<gene>
    <name evidence="2" type="ORF">FRACYDRAFT_241935</name>
</gene>
<dbReference type="Proteomes" id="UP000095751">
    <property type="component" value="Unassembled WGS sequence"/>
</dbReference>
<dbReference type="AlphaFoldDB" id="A0A1E7F651"/>
<feature type="compositionally biased region" description="Basic and acidic residues" evidence="1">
    <location>
        <begin position="628"/>
        <end position="637"/>
    </location>
</feature>
<evidence type="ECO:0000313" key="3">
    <source>
        <dbReference type="Proteomes" id="UP000095751"/>
    </source>
</evidence>